<dbReference type="STRING" id="468056.SAMN05443549_101643"/>
<dbReference type="Gene3D" id="2.115.10.20">
    <property type="entry name" value="Glycosyl hydrolase domain, family 43"/>
    <property type="match status" value="1"/>
</dbReference>
<name>A0A1M5F6X3_9FLAO</name>
<dbReference type="PANTHER" id="PTHR43301">
    <property type="entry name" value="ARABINAN ENDO-1,5-ALPHA-L-ARABINOSIDASE"/>
    <property type="match status" value="1"/>
</dbReference>
<gene>
    <name evidence="1" type="ORF">SAMN05443549_101643</name>
</gene>
<evidence type="ECO:0008006" key="3">
    <source>
        <dbReference type="Google" id="ProtNLM"/>
    </source>
</evidence>
<accession>A0A1M5F6X3</accession>
<dbReference type="Proteomes" id="UP000184516">
    <property type="component" value="Unassembled WGS sequence"/>
</dbReference>
<dbReference type="InterPro" id="IPR050727">
    <property type="entry name" value="GH43_arabinanases"/>
</dbReference>
<evidence type="ECO:0000313" key="1">
    <source>
        <dbReference type="EMBL" id="SHF87128.1"/>
    </source>
</evidence>
<dbReference type="SUPFAM" id="SSF75005">
    <property type="entry name" value="Arabinanase/levansucrase/invertase"/>
    <property type="match status" value="1"/>
</dbReference>
<organism evidence="1 2">
    <name type="scientific">Flavobacterium fluvii</name>
    <dbReference type="NCBI Taxonomy" id="468056"/>
    <lineage>
        <taxon>Bacteria</taxon>
        <taxon>Pseudomonadati</taxon>
        <taxon>Bacteroidota</taxon>
        <taxon>Flavobacteriia</taxon>
        <taxon>Flavobacteriales</taxon>
        <taxon>Flavobacteriaceae</taxon>
        <taxon>Flavobacterium</taxon>
    </lineage>
</organism>
<protein>
    <recommendedName>
        <fullName evidence="3">Glycosyl hydrolases family 43</fullName>
    </recommendedName>
</protein>
<reference evidence="2" key="1">
    <citation type="submission" date="2016-11" db="EMBL/GenBank/DDBJ databases">
        <authorList>
            <person name="Varghese N."/>
            <person name="Submissions S."/>
        </authorList>
    </citation>
    <scope>NUCLEOTIDE SEQUENCE [LARGE SCALE GENOMIC DNA]</scope>
    <source>
        <strain evidence="2">DSM 19978</strain>
    </source>
</reference>
<dbReference type="OrthoDB" id="9763933at2"/>
<keyword evidence="2" id="KW-1185">Reference proteome</keyword>
<sequence length="356" mass="41257">MYSIPKKLKFLIVFSFLFFVGTTVLAQKTKMPIEKDMGGYLMVYFKDDTHGLYMALSKDGYSFTDVNNAKPIIAGDTIAEQKGIRDPYIYRAPDGIFYMALTDLHIYAKKLGFRETEWERDGKQYGWGNNRGLVLMKSPDLIHWSHTVLRVDQAFPELADIGCAWAPELIYDEKEKKTMIYFTMHFGNKKNKVYYSYMNKDFTKMETLPKCIFEYPEDKEYIDADITKIGNKYHMLIASHNGGSHIEQAISDSINTGYQLNPQRIDPEKVGCEAPNVYKLIGQNKWMLIYDIYRINPHNFGFSETSDFVNFKDLGHFNEGVMKATNFSSPKHPAVIQITKKEARKLAKKWNCEIKF</sequence>
<dbReference type="CDD" id="cd08983">
    <property type="entry name" value="GH43_Bt3655-like"/>
    <property type="match status" value="1"/>
</dbReference>
<evidence type="ECO:0000313" key="2">
    <source>
        <dbReference type="Proteomes" id="UP000184516"/>
    </source>
</evidence>
<proteinExistence type="predicted"/>
<dbReference type="EMBL" id="FQWB01000001">
    <property type="protein sequence ID" value="SHF87128.1"/>
    <property type="molecule type" value="Genomic_DNA"/>
</dbReference>
<dbReference type="InterPro" id="IPR023296">
    <property type="entry name" value="Glyco_hydro_beta-prop_sf"/>
</dbReference>
<dbReference type="RefSeq" id="WP_073367859.1">
    <property type="nucleotide sequence ID" value="NZ_FQWB01000001.1"/>
</dbReference>
<dbReference type="AlphaFoldDB" id="A0A1M5F6X3"/>
<dbReference type="PANTHER" id="PTHR43301:SF3">
    <property type="entry name" value="ARABINAN ENDO-1,5-ALPHA-L-ARABINOSIDASE A-RELATED"/>
    <property type="match status" value="1"/>
</dbReference>